<evidence type="ECO:0000313" key="3">
    <source>
        <dbReference type="Proteomes" id="UP000734854"/>
    </source>
</evidence>
<dbReference type="EMBL" id="JACMSC010000021">
    <property type="protein sequence ID" value="KAG6471242.1"/>
    <property type="molecule type" value="Genomic_DNA"/>
</dbReference>
<feature type="compositionally biased region" description="Low complexity" evidence="1">
    <location>
        <begin position="121"/>
        <end position="131"/>
    </location>
</feature>
<dbReference type="AlphaFoldDB" id="A0A8J5EC50"/>
<sequence length="172" mass="18584">MGADRTVRMTVRGDVMTNPVARRMNVTAEKLVTGVEVEVEVELRSSTEVEERMKVWGMYKRDLEVTVSSDITMDSGSLHGPTPIVLDILAGSKSHTNGFSSLLPSNPSTITRNSTPLAEVPSSSDSSPTSSDMGLLRALAYSLPFSSDSRLTMSNTGPSQGSFLFFTSHDYS</sequence>
<feature type="compositionally biased region" description="Polar residues" evidence="1">
    <location>
        <begin position="100"/>
        <end position="116"/>
    </location>
</feature>
<name>A0A8J5EC50_ZINOF</name>
<comment type="caution">
    <text evidence="2">The sequence shown here is derived from an EMBL/GenBank/DDBJ whole genome shotgun (WGS) entry which is preliminary data.</text>
</comment>
<evidence type="ECO:0000313" key="2">
    <source>
        <dbReference type="EMBL" id="KAG6471242.1"/>
    </source>
</evidence>
<organism evidence="2 3">
    <name type="scientific">Zingiber officinale</name>
    <name type="common">Ginger</name>
    <name type="synonym">Amomum zingiber</name>
    <dbReference type="NCBI Taxonomy" id="94328"/>
    <lineage>
        <taxon>Eukaryota</taxon>
        <taxon>Viridiplantae</taxon>
        <taxon>Streptophyta</taxon>
        <taxon>Embryophyta</taxon>
        <taxon>Tracheophyta</taxon>
        <taxon>Spermatophyta</taxon>
        <taxon>Magnoliopsida</taxon>
        <taxon>Liliopsida</taxon>
        <taxon>Zingiberales</taxon>
        <taxon>Zingiberaceae</taxon>
        <taxon>Zingiber</taxon>
    </lineage>
</organism>
<accession>A0A8J5EC50</accession>
<dbReference type="Proteomes" id="UP000734854">
    <property type="component" value="Unassembled WGS sequence"/>
</dbReference>
<feature type="region of interest" description="Disordered" evidence="1">
    <location>
        <begin position="100"/>
        <end position="131"/>
    </location>
</feature>
<evidence type="ECO:0000256" key="1">
    <source>
        <dbReference type="SAM" id="MobiDB-lite"/>
    </source>
</evidence>
<proteinExistence type="predicted"/>
<reference evidence="2 3" key="1">
    <citation type="submission" date="2020-08" db="EMBL/GenBank/DDBJ databases">
        <title>Plant Genome Project.</title>
        <authorList>
            <person name="Zhang R.-G."/>
        </authorList>
    </citation>
    <scope>NUCLEOTIDE SEQUENCE [LARGE SCALE GENOMIC DNA]</scope>
    <source>
        <tissue evidence="2">Rhizome</tissue>
    </source>
</reference>
<gene>
    <name evidence="2" type="ORF">ZIOFF_072351</name>
</gene>
<protein>
    <submittedName>
        <fullName evidence="2">Uncharacterized protein</fullName>
    </submittedName>
</protein>
<keyword evidence="3" id="KW-1185">Reference proteome</keyword>